<feature type="transmembrane region" description="Helical" evidence="6">
    <location>
        <begin position="46"/>
        <end position="67"/>
    </location>
</feature>
<protein>
    <submittedName>
        <fullName evidence="8">Putative sulfate transporter</fullName>
    </submittedName>
    <submittedName>
        <fullName evidence="9">Sodium-independent anion transporter</fullName>
    </submittedName>
</protein>
<dbReference type="AlphaFoldDB" id="A0A2N7WMC0"/>
<evidence type="ECO:0000313" key="10">
    <source>
        <dbReference type="Proteomes" id="UP000235659"/>
    </source>
</evidence>
<gene>
    <name evidence="9" type="ORF">C0Z16_13550</name>
    <name evidence="8" type="ORF">LMG27174_02816</name>
</gene>
<evidence type="ECO:0000313" key="9">
    <source>
        <dbReference type="EMBL" id="PMS30587.1"/>
    </source>
</evidence>
<evidence type="ECO:0000256" key="4">
    <source>
        <dbReference type="ARBA" id="ARBA00023136"/>
    </source>
</evidence>
<dbReference type="InterPro" id="IPR002645">
    <property type="entry name" value="STAS_dom"/>
</dbReference>
<keyword evidence="4 6" id="KW-0472">Membrane</keyword>
<evidence type="ECO:0000256" key="5">
    <source>
        <dbReference type="SAM" id="MobiDB-lite"/>
    </source>
</evidence>
<dbReference type="SUPFAM" id="SSF52091">
    <property type="entry name" value="SpoIIaa-like"/>
    <property type="match status" value="1"/>
</dbReference>
<dbReference type="Pfam" id="PF01740">
    <property type="entry name" value="STAS"/>
    <property type="match status" value="1"/>
</dbReference>
<sequence>MSLTRSHRSGGTGERRASRKDAAVAGRLARWVPSLVWMREYRPASLPHDAIAGVTLSAVLVPAGMAYAEAAGMPSVTGLYASLVALVAYALFGPSRILVLGPDSALVALILAAAMPLAHRGGAQAVMLAGALALLSGGLCVAVGVLKLGFIADLLSTPIRHGYLNGIMLTIIISQLPKLFGFPVKGESFLAQVRELARGVMAGQINGMALAIGAASLAIILACRRWAPRMPGVLIAVAAATLAASFADLAARAGIAVVGSLPRGLPSIQFPMLALNEWLALCTTAAAIALVTLTDVTMLSQTYGLRSGGHVDRNQECFAVGVANVAAALFQGFPVSASGSRTPVAEAAGAETQATGLVAAAIVSVLLLFAPQALHNMPQAALAAVVIAASLALLETRGVLRLYRLRRGELVQALVCFLGVVLSGVVAGVGIALALAVLMFLWRAWRPYAAVLGRVDGVKGYHDISRHPDARRIPGLVLLRWDAPLFFANAQIFRERVRRAIDDAPDATRWIVIAAEPVTDIDVTAADMLAELDEELDAMQVQLCFAELKGPVKDSLKRYGIFERIGERYFMPTVGRAVGDYLKANRVEWHDWEDDA</sequence>
<proteinExistence type="predicted"/>
<dbReference type="OrthoDB" id="9769739at2"/>
<dbReference type="Gene3D" id="3.30.750.24">
    <property type="entry name" value="STAS domain"/>
    <property type="match status" value="1"/>
</dbReference>
<evidence type="ECO:0000256" key="1">
    <source>
        <dbReference type="ARBA" id="ARBA00004141"/>
    </source>
</evidence>
<dbReference type="InterPro" id="IPR001902">
    <property type="entry name" value="SLC26A/SulP_fam"/>
</dbReference>
<feature type="transmembrane region" description="Helical" evidence="6">
    <location>
        <begin position="162"/>
        <end position="180"/>
    </location>
</feature>
<dbReference type="InterPro" id="IPR036513">
    <property type="entry name" value="STAS_dom_sf"/>
</dbReference>
<dbReference type="InterPro" id="IPR011547">
    <property type="entry name" value="SLC26A/SulP_dom"/>
</dbReference>
<feature type="transmembrane region" description="Helical" evidence="6">
    <location>
        <begin position="354"/>
        <end position="374"/>
    </location>
</feature>
<dbReference type="Pfam" id="PF00916">
    <property type="entry name" value="Sulfate_transp"/>
    <property type="match status" value="1"/>
</dbReference>
<feature type="region of interest" description="Disordered" evidence="5">
    <location>
        <begin position="1"/>
        <end position="21"/>
    </location>
</feature>
<evidence type="ECO:0000313" key="11">
    <source>
        <dbReference type="Proteomes" id="UP000494205"/>
    </source>
</evidence>
<dbReference type="Proteomes" id="UP000494205">
    <property type="component" value="Unassembled WGS sequence"/>
</dbReference>
<accession>A0A2N7WMC0</accession>
<keyword evidence="10" id="KW-1185">Reference proteome</keyword>
<feature type="transmembrane region" description="Helical" evidence="6">
    <location>
        <begin position="99"/>
        <end position="119"/>
    </location>
</feature>
<feature type="transmembrane region" description="Helical" evidence="6">
    <location>
        <begin position="381"/>
        <end position="400"/>
    </location>
</feature>
<feature type="domain" description="STAS" evidence="7">
    <location>
        <begin position="466"/>
        <end position="581"/>
    </location>
</feature>
<feature type="transmembrane region" description="Helical" evidence="6">
    <location>
        <begin position="125"/>
        <end position="150"/>
    </location>
</feature>
<dbReference type="NCBIfam" id="TIGR00815">
    <property type="entry name" value="sulP"/>
    <property type="match status" value="1"/>
</dbReference>
<comment type="subcellular location">
    <subcellularLocation>
        <location evidence="1">Membrane</location>
        <topology evidence="1">Multi-pass membrane protein</topology>
    </subcellularLocation>
</comment>
<feature type="transmembrane region" description="Helical" evidence="6">
    <location>
        <begin position="278"/>
        <end position="296"/>
    </location>
</feature>
<keyword evidence="2 6" id="KW-0812">Transmembrane</keyword>
<evidence type="ECO:0000256" key="2">
    <source>
        <dbReference type="ARBA" id="ARBA00022692"/>
    </source>
</evidence>
<evidence type="ECO:0000259" key="7">
    <source>
        <dbReference type="PROSITE" id="PS50801"/>
    </source>
</evidence>
<feature type="transmembrane region" description="Helical" evidence="6">
    <location>
        <begin position="233"/>
        <end position="258"/>
    </location>
</feature>
<feature type="transmembrane region" description="Helical" evidence="6">
    <location>
        <begin position="73"/>
        <end position="92"/>
    </location>
</feature>
<reference evidence="8 11" key="2">
    <citation type="submission" date="2020-04" db="EMBL/GenBank/DDBJ databases">
        <authorList>
            <person name="De Canck E."/>
        </authorList>
    </citation>
    <scope>NUCLEOTIDE SEQUENCE [LARGE SCALE GENOMIC DNA]</scope>
    <source>
        <strain evidence="8 11">LMG 27174</strain>
    </source>
</reference>
<evidence type="ECO:0000256" key="3">
    <source>
        <dbReference type="ARBA" id="ARBA00022989"/>
    </source>
</evidence>
<dbReference type="Proteomes" id="UP000235659">
    <property type="component" value="Unassembled WGS sequence"/>
</dbReference>
<evidence type="ECO:0000256" key="6">
    <source>
        <dbReference type="SAM" id="Phobius"/>
    </source>
</evidence>
<dbReference type="EMBL" id="CADIJZ010000009">
    <property type="protein sequence ID" value="CAB3684271.1"/>
    <property type="molecule type" value="Genomic_DNA"/>
</dbReference>
<keyword evidence="3 6" id="KW-1133">Transmembrane helix</keyword>
<dbReference type="CDD" id="cd07042">
    <property type="entry name" value="STAS_SulP_like_sulfate_transporter"/>
    <property type="match status" value="1"/>
</dbReference>
<dbReference type="PROSITE" id="PS50801">
    <property type="entry name" value="STAS"/>
    <property type="match status" value="1"/>
</dbReference>
<dbReference type="EMBL" id="PNXY01000008">
    <property type="protein sequence ID" value="PMS30587.1"/>
    <property type="molecule type" value="Genomic_DNA"/>
</dbReference>
<dbReference type="GO" id="GO:0016020">
    <property type="term" value="C:membrane"/>
    <property type="evidence" value="ECO:0007669"/>
    <property type="project" value="UniProtKB-SubCell"/>
</dbReference>
<dbReference type="RefSeq" id="WP_102632672.1">
    <property type="nucleotide sequence ID" value="NZ_CADIJZ010000009.1"/>
</dbReference>
<dbReference type="GO" id="GO:0055085">
    <property type="term" value="P:transmembrane transport"/>
    <property type="evidence" value="ECO:0007669"/>
    <property type="project" value="InterPro"/>
</dbReference>
<dbReference type="PANTHER" id="PTHR11814">
    <property type="entry name" value="SULFATE TRANSPORTER"/>
    <property type="match status" value="1"/>
</dbReference>
<reference evidence="9 10" key="1">
    <citation type="submission" date="2018-01" db="EMBL/GenBank/DDBJ databases">
        <title>Whole genome analyses suggest that Burkholderia sensu lato contains two further novel genera in the rhizoxinica-symbiotica group Mycetohabitans gen. nov., and Trinickia gen. nov.: implications for the evolution of diazotrophy and nodulation in the Burkholderiaceae.</title>
        <authorList>
            <person name="Estrada-de los Santos P."/>
            <person name="Palmer M."/>
            <person name="Chavez-Ramirez B."/>
            <person name="Beukes C."/>
            <person name="Steenkamp E.T."/>
            <person name="Hirsch A.M."/>
            <person name="Manyaka P."/>
            <person name="Maluk M."/>
            <person name="Lafos M."/>
            <person name="Crook M."/>
            <person name="Gross E."/>
            <person name="Simon M.F."/>
            <person name="Bueno dos Reis Junior F."/>
            <person name="Poole P.S."/>
            <person name="Venter S.N."/>
            <person name="James E.K."/>
        </authorList>
    </citation>
    <scope>NUCLEOTIDE SEQUENCE [LARGE SCALE GENOMIC DNA]</scope>
    <source>
        <strain evidence="9 10">WSM 3937</strain>
    </source>
</reference>
<evidence type="ECO:0000313" key="8">
    <source>
        <dbReference type="EMBL" id="CAB3684271.1"/>
    </source>
</evidence>
<feature type="transmembrane region" description="Helical" evidence="6">
    <location>
        <begin position="412"/>
        <end position="442"/>
    </location>
</feature>
<name>A0A2N7WMC0_9BURK</name>
<feature type="transmembrane region" description="Helical" evidence="6">
    <location>
        <begin position="200"/>
        <end position="221"/>
    </location>
</feature>
<organism evidence="8 11">
    <name type="scientific">Paraburkholderia rhynchosiae</name>
    <dbReference type="NCBI Taxonomy" id="487049"/>
    <lineage>
        <taxon>Bacteria</taxon>
        <taxon>Pseudomonadati</taxon>
        <taxon>Pseudomonadota</taxon>
        <taxon>Betaproteobacteria</taxon>
        <taxon>Burkholderiales</taxon>
        <taxon>Burkholderiaceae</taxon>
        <taxon>Paraburkholderia</taxon>
    </lineage>
</organism>